<dbReference type="PROSITE" id="PS00463">
    <property type="entry name" value="ZN2_CY6_FUNGAL_1"/>
    <property type="match status" value="1"/>
</dbReference>
<gene>
    <name evidence="6" type="ORF">EV356DRAFT_503581</name>
</gene>
<feature type="domain" description="Zn(2)-C6 fungal-type" evidence="5">
    <location>
        <begin position="27"/>
        <end position="57"/>
    </location>
</feature>
<proteinExistence type="predicted"/>
<dbReference type="Proteomes" id="UP000800092">
    <property type="component" value="Unassembled WGS sequence"/>
</dbReference>
<dbReference type="Pfam" id="PF04082">
    <property type="entry name" value="Fungal_trans"/>
    <property type="match status" value="1"/>
</dbReference>
<dbReference type="AlphaFoldDB" id="A0A6A6H6E3"/>
<dbReference type="SMART" id="SM00066">
    <property type="entry name" value="GAL4"/>
    <property type="match status" value="1"/>
</dbReference>
<dbReference type="CDD" id="cd00067">
    <property type="entry name" value="GAL4"/>
    <property type="match status" value="1"/>
</dbReference>
<dbReference type="InterPro" id="IPR053181">
    <property type="entry name" value="EcdB-like_regulator"/>
</dbReference>
<evidence type="ECO:0000256" key="1">
    <source>
        <dbReference type="ARBA" id="ARBA00022723"/>
    </source>
</evidence>
<dbReference type="InterPro" id="IPR001138">
    <property type="entry name" value="Zn2Cys6_DnaBD"/>
</dbReference>
<feature type="region of interest" description="Disordered" evidence="3">
    <location>
        <begin position="1"/>
        <end position="22"/>
    </location>
</feature>
<dbReference type="PROSITE" id="PS50048">
    <property type="entry name" value="ZN2_CY6_FUNGAL_2"/>
    <property type="match status" value="1"/>
</dbReference>
<dbReference type="Gene3D" id="4.10.240.10">
    <property type="entry name" value="Zn(2)-C6 fungal-type DNA-binding domain"/>
    <property type="match status" value="1"/>
</dbReference>
<keyword evidence="4" id="KW-0812">Transmembrane</keyword>
<keyword evidence="7" id="KW-1185">Reference proteome</keyword>
<dbReference type="PANTHER" id="PTHR47785">
    <property type="entry name" value="ZN(II)2CYS6 TRANSCRIPTION FACTOR (EUROFUNG)-RELATED-RELATED"/>
    <property type="match status" value="1"/>
</dbReference>
<keyword evidence="1" id="KW-0479">Metal-binding</keyword>
<evidence type="ECO:0000313" key="6">
    <source>
        <dbReference type="EMBL" id="KAF2233497.1"/>
    </source>
</evidence>
<sequence>MDLESSLSAADSPESSRRDRAAIAAQACETCRSRKSKCDEKRPQCSLCQRLNVPCHYREPQPTKKDKTLVEILASLQRLETKVDAINPSLNSTPSLFAAGTSSTAQPRTPQSEHQNSSELEALAQYATERPAELTRPLGFVTAAHKVLLWPSTTKMLLETGSEAALDIQHIKRDGTRWFHKLQLAKHALSLPVDIYLHSTPVSSSSSSSNTDLSPERVCFPSLTEDIIRRYVLQYFNTYHVLYPLLDEDGFWNDHLVHVLRYGFGDRDFSSTLCLLVLALGKVAEVAHFAEPISRSHGRPSGLQLDAPEHPPGLEIFNEALKRLGFVIAQCSIENIQATLLTSIYYESCGRHMDFRRLSVHASMSCQVYIRCAPIDWSSPHGDLVRRNYWTCNLIENWYHLDLDLQQTGINDFEGEVSLPTFEGSKDNTKQKNRNVEAERASIQLPFLAMIAMRQLTTSAHAAIHDAATSRAESAEHYGGPPIHVIAELSRQLENWRAVLPNALQWIDEERMVISGSRGTTQPVLFSFNPPADGSRVNYKYNIDIVTAQLRARYYYARFIIYRPFVYKALHYPYSTSAQDAEGVVTCLESALSWPIIMYPPKAKKRLIPFLFAWTQNIIGILLILRMSLEDNMLGRISRKRIPQVAVEETVKLMLDWIQDVKQEDGAAEWCWQIVQPLYKDLFREGELS</sequence>
<evidence type="ECO:0000256" key="2">
    <source>
        <dbReference type="ARBA" id="ARBA00023242"/>
    </source>
</evidence>
<dbReference type="SUPFAM" id="SSF57701">
    <property type="entry name" value="Zn2/Cys6 DNA-binding domain"/>
    <property type="match status" value="1"/>
</dbReference>
<feature type="transmembrane region" description="Helical" evidence="4">
    <location>
        <begin position="607"/>
        <end position="629"/>
    </location>
</feature>
<dbReference type="InterPro" id="IPR036864">
    <property type="entry name" value="Zn2-C6_fun-type_DNA-bd_sf"/>
</dbReference>
<dbReference type="InterPro" id="IPR007219">
    <property type="entry name" value="XnlR_reg_dom"/>
</dbReference>
<feature type="compositionally biased region" description="Low complexity" evidence="3">
    <location>
        <begin position="1"/>
        <end position="13"/>
    </location>
</feature>
<keyword evidence="4" id="KW-1133">Transmembrane helix</keyword>
<name>A0A6A6H6E3_VIRVR</name>
<evidence type="ECO:0000259" key="5">
    <source>
        <dbReference type="PROSITE" id="PS50048"/>
    </source>
</evidence>
<dbReference type="PANTHER" id="PTHR47785:SF6">
    <property type="entry name" value="ZN(II)2CYS6 TRANSCRIPTION FACTOR (EUROFUNG)"/>
    <property type="match status" value="1"/>
</dbReference>
<organism evidence="6 7">
    <name type="scientific">Viridothelium virens</name>
    <name type="common">Speckled blister lichen</name>
    <name type="synonym">Trypethelium virens</name>
    <dbReference type="NCBI Taxonomy" id="1048519"/>
    <lineage>
        <taxon>Eukaryota</taxon>
        <taxon>Fungi</taxon>
        <taxon>Dikarya</taxon>
        <taxon>Ascomycota</taxon>
        <taxon>Pezizomycotina</taxon>
        <taxon>Dothideomycetes</taxon>
        <taxon>Dothideomycetes incertae sedis</taxon>
        <taxon>Trypetheliales</taxon>
        <taxon>Trypetheliaceae</taxon>
        <taxon>Viridothelium</taxon>
    </lineage>
</organism>
<accession>A0A6A6H6E3</accession>
<reference evidence="6" key="1">
    <citation type="journal article" date="2020" name="Stud. Mycol.">
        <title>101 Dothideomycetes genomes: a test case for predicting lifestyles and emergence of pathogens.</title>
        <authorList>
            <person name="Haridas S."/>
            <person name="Albert R."/>
            <person name="Binder M."/>
            <person name="Bloem J."/>
            <person name="Labutti K."/>
            <person name="Salamov A."/>
            <person name="Andreopoulos B."/>
            <person name="Baker S."/>
            <person name="Barry K."/>
            <person name="Bills G."/>
            <person name="Bluhm B."/>
            <person name="Cannon C."/>
            <person name="Castanera R."/>
            <person name="Culley D."/>
            <person name="Daum C."/>
            <person name="Ezra D."/>
            <person name="Gonzalez J."/>
            <person name="Henrissat B."/>
            <person name="Kuo A."/>
            <person name="Liang C."/>
            <person name="Lipzen A."/>
            <person name="Lutzoni F."/>
            <person name="Magnuson J."/>
            <person name="Mondo S."/>
            <person name="Nolan M."/>
            <person name="Ohm R."/>
            <person name="Pangilinan J."/>
            <person name="Park H.-J."/>
            <person name="Ramirez L."/>
            <person name="Alfaro M."/>
            <person name="Sun H."/>
            <person name="Tritt A."/>
            <person name="Yoshinaga Y."/>
            <person name="Zwiers L.-H."/>
            <person name="Turgeon B."/>
            <person name="Goodwin S."/>
            <person name="Spatafora J."/>
            <person name="Crous P."/>
            <person name="Grigoriev I."/>
        </authorList>
    </citation>
    <scope>NUCLEOTIDE SEQUENCE</scope>
    <source>
        <strain evidence="6">Tuck. ex Michener</strain>
    </source>
</reference>
<dbReference type="EMBL" id="ML991806">
    <property type="protein sequence ID" value="KAF2233497.1"/>
    <property type="molecule type" value="Genomic_DNA"/>
</dbReference>
<dbReference type="OrthoDB" id="6133115at2759"/>
<protein>
    <recommendedName>
        <fullName evidence="5">Zn(2)-C6 fungal-type domain-containing protein</fullName>
    </recommendedName>
</protein>
<dbReference type="CDD" id="cd12148">
    <property type="entry name" value="fungal_TF_MHR"/>
    <property type="match status" value="1"/>
</dbReference>
<keyword evidence="2" id="KW-0539">Nucleus</keyword>
<dbReference type="GO" id="GO:0003677">
    <property type="term" value="F:DNA binding"/>
    <property type="evidence" value="ECO:0007669"/>
    <property type="project" value="InterPro"/>
</dbReference>
<evidence type="ECO:0000256" key="4">
    <source>
        <dbReference type="SAM" id="Phobius"/>
    </source>
</evidence>
<dbReference type="Pfam" id="PF00172">
    <property type="entry name" value="Zn_clus"/>
    <property type="match status" value="1"/>
</dbReference>
<keyword evidence="4" id="KW-0472">Membrane</keyword>
<feature type="region of interest" description="Disordered" evidence="3">
    <location>
        <begin position="94"/>
        <end position="118"/>
    </location>
</feature>
<dbReference type="GO" id="GO:0000981">
    <property type="term" value="F:DNA-binding transcription factor activity, RNA polymerase II-specific"/>
    <property type="evidence" value="ECO:0007669"/>
    <property type="project" value="InterPro"/>
</dbReference>
<evidence type="ECO:0000256" key="3">
    <source>
        <dbReference type="SAM" id="MobiDB-lite"/>
    </source>
</evidence>
<dbReference type="GO" id="GO:0006351">
    <property type="term" value="P:DNA-templated transcription"/>
    <property type="evidence" value="ECO:0007669"/>
    <property type="project" value="InterPro"/>
</dbReference>
<evidence type="ECO:0000313" key="7">
    <source>
        <dbReference type="Proteomes" id="UP000800092"/>
    </source>
</evidence>
<dbReference type="GO" id="GO:0008270">
    <property type="term" value="F:zinc ion binding"/>
    <property type="evidence" value="ECO:0007669"/>
    <property type="project" value="InterPro"/>
</dbReference>